<keyword evidence="3 7" id="KW-0378">Hydrolase</keyword>
<feature type="chain" id="PRO_5039968123" description="Phospholipase B-like" evidence="7">
    <location>
        <begin position="23"/>
        <end position="697"/>
    </location>
</feature>
<feature type="signal peptide" evidence="7">
    <location>
        <begin position="1"/>
        <end position="22"/>
    </location>
</feature>
<evidence type="ECO:0000256" key="8">
    <source>
        <dbReference type="SAM" id="MobiDB-lite"/>
    </source>
</evidence>
<dbReference type="Ensembl" id="ENSCPVT00000014655.2">
    <property type="protein sequence ID" value="ENSCPVP00000014028.2"/>
    <property type="gene ID" value="ENSCPVG00000010131.2"/>
</dbReference>
<feature type="compositionally biased region" description="Pro residues" evidence="8">
    <location>
        <begin position="635"/>
        <end position="645"/>
    </location>
</feature>
<evidence type="ECO:0000256" key="4">
    <source>
        <dbReference type="ARBA" id="ARBA00022963"/>
    </source>
</evidence>
<evidence type="ECO:0000256" key="6">
    <source>
        <dbReference type="ARBA" id="ARBA00023180"/>
    </source>
</evidence>
<organism evidence="9 10">
    <name type="scientific">Geospiza parvula</name>
    <name type="common">Small tree-finch</name>
    <name type="synonym">Camarhynchus parvulus</name>
    <dbReference type="NCBI Taxonomy" id="87175"/>
    <lineage>
        <taxon>Eukaryota</taxon>
        <taxon>Metazoa</taxon>
        <taxon>Chordata</taxon>
        <taxon>Craniata</taxon>
        <taxon>Vertebrata</taxon>
        <taxon>Euteleostomi</taxon>
        <taxon>Archelosauria</taxon>
        <taxon>Archosauria</taxon>
        <taxon>Dinosauria</taxon>
        <taxon>Saurischia</taxon>
        <taxon>Theropoda</taxon>
        <taxon>Coelurosauria</taxon>
        <taxon>Aves</taxon>
        <taxon>Neognathae</taxon>
        <taxon>Neoaves</taxon>
        <taxon>Telluraves</taxon>
        <taxon>Australaves</taxon>
        <taxon>Passeriformes</taxon>
        <taxon>Thraupidae</taxon>
        <taxon>Camarhynchus</taxon>
    </lineage>
</organism>
<dbReference type="PANTHER" id="PTHR12370:SF3">
    <property type="entry name" value="PHOSPHOLIPASE B-LIKE 2-RELATED"/>
    <property type="match status" value="1"/>
</dbReference>
<dbReference type="GO" id="GO:0004620">
    <property type="term" value="F:phospholipase activity"/>
    <property type="evidence" value="ECO:0007669"/>
    <property type="project" value="InterPro"/>
</dbReference>
<protein>
    <recommendedName>
        <fullName evidence="7">Phospholipase B-like</fullName>
        <ecNumber evidence="7">3.1.1.-</ecNumber>
    </recommendedName>
</protein>
<keyword evidence="2 7" id="KW-0732">Signal</keyword>
<name>A0A8C3N151_GEOPR</name>
<evidence type="ECO:0000256" key="1">
    <source>
        <dbReference type="ARBA" id="ARBA00007835"/>
    </source>
</evidence>
<dbReference type="Gene3D" id="3.60.60.30">
    <property type="match status" value="1"/>
</dbReference>
<evidence type="ECO:0000256" key="3">
    <source>
        <dbReference type="ARBA" id="ARBA00022801"/>
    </source>
</evidence>
<dbReference type="AlphaFoldDB" id="A0A8C3N151"/>
<dbReference type="EC" id="3.1.1.-" evidence="7"/>
<feature type="region of interest" description="Disordered" evidence="8">
    <location>
        <begin position="523"/>
        <end position="544"/>
    </location>
</feature>
<dbReference type="Proteomes" id="UP000694382">
    <property type="component" value="Chromosome 15"/>
</dbReference>
<keyword evidence="5 7" id="KW-0443">Lipid metabolism</keyword>
<accession>A0A8U8BJZ7</accession>
<keyword evidence="6" id="KW-0325">Glycoprotein</keyword>
<dbReference type="GO" id="GO:0009395">
    <property type="term" value="P:phospholipid catabolic process"/>
    <property type="evidence" value="ECO:0007669"/>
    <property type="project" value="TreeGrafter"/>
</dbReference>
<dbReference type="Pfam" id="PF04916">
    <property type="entry name" value="Phospholip_B"/>
    <property type="match status" value="1"/>
</dbReference>
<reference evidence="9" key="1">
    <citation type="submission" date="2020-02" db="EMBL/GenBank/DDBJ databases">
        <authorList>
            <person name="Enbody D E."/>
            <person name="Pettersson E M."/>
        </authorList>
    </citation>
    <scope>NUCLEOTIDE SEQUENCE [LARGE SCALE GENOMIC DNA]</scope>
</reference>
<evidence type="ECO:0000313" key="9">
    <source>
        <dbReference type="Ensembl" id="ENSCPVP00000014028.2"/>
    </source>
</evidence>
<evidence type="ECO:0000256" key="7">
    <source>
        <dbReference type="RuleBase" id="RU364138"/>
    </source>
</evidence>
<dbReference type="GO" id="GO:0005576">
    <property type="term" value="C:extracellular region"/>
    <property type="evidence" value="ECO:0007669"/>
    <property type="project" value="TreeGrafter"/>
</dbReference>
<proteinExistence type="inferred from homology"/>
<evidence type="ECO:0000313" key="10">
    <source>
        <dbReference type="Proteomes" id="UP000694382"/>
    </source>
</evidence>
<keyword evidence="10" id="KW-1185">Reference proteome</keyword>
<dbReference type="PANTHER" id="PTHR12370">
    <property type="entry name" value="PHOSPHOLIPASE B-RELATED"/>
    <property type="match status" value="1"/>
</dbReference>
<dbReference type="InterPro" id="IPR007000">
    <property type="entry name" value="PLipase_B-like"/>
</dbReference>
<feature type="compositionally biased region" description="Low complexity" evidence="8">
    <location>
        <begin position="618"/>
        <end position="634"/>
    </location>
</feature>
<evidence type="ECO:0000256" key="5">
    <source>
        <dbReference type="ARBA" id="ARBA00023098"/>
    </source>
</evidence>
<sequence length="697" mass="75580">MAAPRALLAASLLSPLLSPLLSALLSPLLSPLLSAVPAGAAPSPVPRNVSVLLEPGSERLRVLPGRHPGAVAWASLDDRIPHVGWAFLEVATNASYNDSLQAYAAGLAEAAVTEQLMYMHWMNTMVGYCGPFKYESEYCQKLRGYLEANLAWMEEQMEKGRDTEYWHQVRLALLQLKGLEDSYNGRLDFPRGRITLAPFGFLLLQLGGDLEDLESALNRSSPQRVLGSGSCSALVKLLPGQRDLLVAHDTWSSYQAMLRVVKKYTLPFRASAGGKSQIPGSIQVFSSYPGTIFSMDDFYILSSGLVTLETTIGNNNPALWKYLEPRGSVLEWLRNIVANRLARSGPEWAAVFRRFNSGTYNNQWMVVDYNAFTPGRASPAPGVLTVLEQIPGLVVVADQTKLLYQQGYWASYNVPYFEQIFNTSGNLELVRKYGDWFTYDKNPRAQIFRRNQTQVHDLDSMIRLMRSNNYLQDPLSRCRGCDPPQNAENAISARSDLNPANGTYPFPALRQLPPAGIDMKVCQPGSPAHPTGAPPGAVQPVPSADSLPCSVSPLQVTSSGMVPSFGLVAVSGPAWDDVPPFRWSTSPLQLPAPHGPPRPLDLPPSQGCSSLPRATEEPPAAAGLRARAGPSSRSHPPPPPPPPPCVLWTEPAPPSRGSAVGEDKQGHPRGQQVIPAPGTSHRTAGNASPGDIPGDSR</sequence>
<comment type="function">
    <text evidence="7">Putative phospholipase.</text>
</comment>
<keyword evidence="4 7" id="KW-0442">Lipid degradation</keyword>
<reference evidence="9" key="2">
    <citation type="submission" date="2025-08" db="UniProtKB">
        <authorList>
            <consortium name="Ensembl"/>
        </authorList>
    </citation>
    <scope>IDENTIFICATION</scope>
</reference>
<accession>A0A8C3N151</accession>
<evidence type="ECO:0000256" key="2">
    <source>
        <dbReference type="ARBA" id="ARBA00022729"/>
    </source>
</evidence>
<reference evidence="9" key="3">
    <citation type="submission" date="2025-09" db="UniProtKB">
        <authorList>
            <consortium name="Ensembl"/>
        </authorList>
    </citation>
    <scope>IDENTIFICATION</scope>
</reference>
<feature type="compositionally biased region" description="Pro residues" evidence="8">
    <location>
        <begin position="593"/>
        <end position="602"/>
    </location>
</feature>
<comment type="similarity">
    <text evidence="1 7">Belongs to the phospholipase B-like family.</text>
</comment>
<feature type="region of interest" description="Disordered" evidence="8">
    <location>
        <begin position="586"/>
        <end position="697"/>
    </location>
</feature>